<dbReference type="Proteomes" id="UP001207337">
    <property type="component" value="Unassembled WGS sequence"/>
</dbReference>
<proteinExistence type="predicted"/>
<evidence type="ECO:0000313" key="2">
    <source>
        <dbReference type="EMBL" id="MCW9712900.1"/>
    </source>
</evidence>
<reference evidence="2 3" key="1">
    <citation type="submission" date="2021-11" db="EMBL/GenBank/DDBJ databases">
        <title>Aliifidinibius sp. nov., a new bacterium isolated from saline soil.</title>
        <authorList>
            <person name="Galisteo C."/>
            <person name="De La Haba R."/>
            <person name="Sanchez-Porro C."/>
            <person name="Ventosa A."/>
        </authorList>
    </citation>
    <scope>NUCLEOTIDE SEQUENCE [LARGE SCALE GENOMIC DNA]</scope>
    <source>
        <strain evidence="2 3">KACC 190600</strain>
    </source>
</reference>
<feature type="transmembrane region" description="Helical" evidence="1">
    <location>
        <begin position="14"/>
        <end position="36"/>
    </location>
</feature>
<organism evidence="2 3">
    <name type="scientific">Fodinibius salicampi</name>
    <dbReference type="NCBI Taxonomy" id="1920655"/>
    <lineage>
        <taxon>Bacteria</taxon>
        <taxon>Pseudomonadati</taxon>
        <taxon>Balneolota</taxon>
        <taxon>Balneolia</taxon>
        <taxon>Balneolales</taxon>
        <taxon>Balneolaceae</taxon>
        <taxon>Fodinibius</taxon>
    </lineage>
</organism>
<protein>
    <submittedName>
        <fullName evidence="2">Uncharacterized protein</fullName>
    </submittedName>
</protein>
<keyword evidence="1" id="KW-0472">Membrane</keyword>
<sequence>MAPNKNRSEYKNDWQNTVVATFVSGLLLVVIFLCPWRVESTGELRWSPIYQQPMSYVQSYDGQRGRQGGSQIVSEKAHIAYEILALEVLIFTITGGILYMFSAGSNSDEGEKSLPGQ</sequence>
<comment type="caution">
    <text evidence="2">The sequence shown here is derived from an EMBL/GenBank/DDBJ whole genome shotgun (WGS) entry which is preliminary data.</text>
</comment>
<name>A0ABT3PYF5_9BACT</name>
<keyword evidence="3" id="KW-1185">Reference proteome</keyword>
<gene>
    <name evidence="2" type="ORF">LQ318_08280</name>
</gene>
<feature type="transmembrane region" description="Helical" evidence="1">
    <location>
        <begin position="79"/>
        <end position="101"/>
    </location>
</feature>
<keyword evidence="1" id="KW-1133">Transmembrane helix</keyword>
<evidence type="ECO:0000256" key="1">
    <source>
        <dbReference type="SAM" id="Phobius"/>
    </source>
</evidence>
<dbReference type="EMBL" id="JAJNDC010000002">
    <property type="protein sequence ID" value="MCW9712900.1"/>
    <property type="molecule type" value="Genomic_DNA"/>
</dbReference>
<accession>A0ABT3PYF5</accession>
<dbReference type="RefSeq" id="WP_265789229.1">
    <property type="nucleotide sequence ID" value="NZ_BAABRS010000002.1"/>
</dbReference>
<keyword evidence="1" id="KW-0812">Transmembrane</keyword>
<evidence type="ECO:0000313" key="3">
    <source>
        <dbReference type="Proteomes" id="UP001207337"/>
    </source>
</evidence>